<accession>A0A5C3LG63</accession>
<dbReference type="EMBL" id="ML210164">
    <property type="protein sequence ID" value="TFK27511.1"/>
    <property type="molecule type" value="Genomic_DNA"/>
</dbReference>
<evidence type="ECO:0000256" key="2">
    <source>
        <dbReference type="SAM" id="Phobius"/>
    </source>
</evidence>
<dbReference type="Proteomes" id="UP000307440">
    <property type="component" value="Unassembled WGS sequence"/>
</dbReference>
<feature type="region of interest" description="Disordered" evidence="1">
    <location>
        <begin position="742"/>
        <end position="762"/>
    </location>
</feature>
<organism evidence="3 4">
    <name type="scientific">Coprinopsis marcescibilis</name>
    <name type="common">Agaric fungus</name>
    <name type="synonym">Psathyrella marcescibilis</name>
    <dbReference type="NCBI Taxonomy" id="230819"/>
    <lineage>
        <taxon>Eukaryota</taxon>
        <taxon>Fungi</taxon>
        <taxon>Dikarya</taxon>
        <taxon>Basidiomycota</taxon>
        <taxon>Agaricomycotina</taxon>
        <taxon>Agaricomycetes</taxon>
        <taxon>Agaricomycetidae</taxon>
        <taxon>Agaricales</taxon>
        <taxon>Agaricineae</taxon>
        <taxon>Psathyrellaceae</taxon>
        <taxon>Coprinopsis</taxon>
    </lineage>
</organism>
<feature type="region of interest" description="Disordered" evidence="1">
    <location>
        <begin position="550"/>
        <end position="581"/>
    </location>
</feature>
<feature type="transmembrane region" description="Helical" evidence="2">
    <location>
        <begin position="487"/>
        <end position="507"/>
    </location>
</feature>
<keyword evidence="2" id="KW-1133">Transmembrane helix</keyword>
<protein>
    <recommendedName>
        <fullName evidence="5">Cora-domain-containing protein</fullName>
    </recommendedName>
</protein>
<feature type="compositionally biased region" description="Polar residues" evidence="1">
    <location>
        <begin position="558"/>
        <end position="573"/>
    </location>
</feature>
<evidence type="ECO:0008006" key="5">
    <source>
        <dbReference type="Google" id="ProtNLM"/>
    </source>
</evidence>
<evidence type="ECO:0000313" key="4">
    <source>
        <dbReference type="Proteomes" id="UP000307440"/>
    </source>
</evidence>
<reference evidence="3 4" key="1">
    <citation type="journal article" date="2019" name="Nat. Ecol. Evol.">
        <title>Megaphylogeny resolves global patterns of mushroom evolution.</title>
        <authorList>
            <person name="Varga T."/>
            <person name="Krizsan K."/>
            <person name="Foldi C."/>
            <person name="Dima B."/>
            <person name="Sanchez-Garcia M."/>
            <person name="Sanchez-Ramirez S."/>
            <person name="Szollosi G.J."/>
            <person name="Szarkandi J.G."/>
            <person name="Papp V."/>
            <person name="Albert L."/>
            <person name="Andreopoulos W."/>
            <person name="Angelini C."/>
            <person name="Antonin V."/>
            <person name="Barry K.W."/>
            <person name="Bougher N.L."/>
            <person name="Buchanan P."/>
            <person name="Buyck B."/>
            <person name="Bense V."/>
            <person name="Catcheside P."/>
            <person name="Chovatia M."/>
            <person name="Cooper J."/>
            <person name="Damon W."/>
            <person name="Desjardin D."/>
            <person name="Finy P."/>
            <person name="Geml J."/>
            <person name="Haridas S."/>
            <person name="Hughes K."/>
            <person name="Justo A."/>
            <person name="Karasinski D."/>
            <person name="Kautmanova I."/>
            <person name="Kiss B."/>
            <person name="Kocsube S."/>
            <person name="Kotiranta H."/>
            <person name="LaButti K.M."/>
            <person name="Lechner B.E."/>
            <person name="Liimatainen K."/>
            <person name="Lipzen A."/>
            <person name="Lukacs Z."/>
            <person name="Mihaltcheva S."/>
            <person name="Morgado L.N."/>
            <person name="Niskanen T."/>
            <person name="Noordeloos M.E."/>
            <person name="Ohm R.A."/>
            <person name="Ortiz-Santana B."/>
            <person name="Ovrebo C."/>
            <person name="Racz N."/>
            <person name="Riley R."/>
            <person name="Savchenko A."/>
            <person name="Shiryaev A."/>
            <person name="Soop K."/>
            <person name="Spirin V."/>
            <person name="Szebenyi C."/>
            <person name="Tomsovsky M."/>
            <person name="Tulloss R.E."/>
            <person name="Uehling J."/>
            <person name="Grigoriev I.V."/>
            <person name="Vagvolgyi C."/>
            <person name="Papp T."/>
            <person name="Martin F.M."/>
            <person name="Miettinen O."/>
            <person name="Hibbett D.S."/>
            <person name="Nagy L.G."/>
        </authorList>
    </citation>
    <scope>NUCLEOTIDE SEQUENCE [LARGE SCALE GENOMIC DNA]</scope>
    <source>
        <strain evidence="3 4">CBS 121175</strain>
    </source>
</reference>
<feature type="transmembrane region" description="Helical" evidence="2">
    <location>
        <begin position="444"/>
        <end position="467"/>
    </location>
</feature>
<dbReference type="AlphaFoldDB" id="A0A5C3LG63"/>
<feature type="compositionally biased region" description="Low complexity" evidence="1">
    <location>
        <begin position="626"/>
        <end position="638"/>
    </location>
</feature>
<feature type="region of interest" description="Disordered" evidence="1">
    <location>
        <begin position="626"/>
        <end position="660"/>
    </location>
</feature>
<gene>
    <name evidence="3" type="ORF">FA15DRAFT_724066</name>
</gene>
<evidence type="ECO:0000256" key="1">
    <source>
        <dbReference type="SAM" id="MobiDB-lite"/>
    </source>
</evidence>
<keyword evidence="4" id="KW-1185">Reference proteome</keyword>
<feature type="region of interest" description="Disordered" evidence="1">
    <location>
        <begin position="693"/>
        <end position="718"/>
    </location>
</feature>
<dbReference type="Gene3D" id="1.20.58.340">
    <property type="entry name" value="Magnesium transport protein CorA, transmembrane region"/>
    <property type="match status" value="1"/>
</dbReference>
<evidence type="ECO:0000313" key="3">
    <source>
        <dbReference type="EMBL" id="TFK27511.1"/>
    </source>
</evidence>
<name>A0A5C3LG63_COPMA</name>
<sequence length="762" mass="85131">MLPLKTTPSDDQADQKSFIWDLQYPEIDTRSFVFDGESNLTRKNGGSDSRSMASFDRKLPVDIETSVDVLNIQFSGKESTNTQDEQQYTCNFRPGLNHEEIPSEALANGYNNDHQSTPTASIRVLFLNDLPSSAHVKHSPGFREPPAALGSDTAEYLIKELGVSPIFISAVTTDPWVIHSGNACFQRRNYQGRIQVDGFYRFSGGSSTRQLSSNVWFSHTLGNEGVSTYIIRGCPDRVKHSILCTAENPNNSPVKLLRPLAVDAFLAEGSVHEYGKEFLRLRARLVQFERENMKEGDVDAVDQNGMKRDWSADTNRTVKELHILSQHFHILKEDLTELIEGLGYLRLLHKTVTEHDISDQTSESTSPRNALALRFTSTAHSFDYLSSKVGTWKGWTQNYIERTSILINMLFNFSNQRDNQTNLRVADYTRKIAIATQRDSSSMIAMAAVTMFFLPGAFVSAIFSMVFFETKSDGNGPLSIQASPQVWMFFAIAVPLTIAVFALWYLLRSHIHLKNLKAFDGGEIDAKAVDGGFLDTFKPFTFPPRGAEIENARPSRPNVHSFTGSSVTNTDTLFATPRPPSPPKRYHYISRNLDIKSNGPTANNKLDAEVSEALDDTRMQSALRTTPLPLTPSTSTLLKPHHNDLPSTMDPRPSGHRRAGSSILSKFGVKSSRPTWAIAIPEDEETQELFPTPATPLELQPNPHRRNSSEISGLLYDNTRRDERVPIAPKRLKTPMSFVENSSGHGWSEYPSGWGPFGRGPQ</sequence>
<proteinExistence type="predicted"/>
<keyword evidence="2" id="KW-0472">Membrane</keyword>
<keyword evidence="2" id="KW-0812">Transmembrane</keyword>
<dbReference type="OrthoDB" id="2866354at2759"/>